<dbReference type="EMBL" id="JAULBC010000002">
    <property type="protein sequence ID" value="MEX6687228.1"/>
    <property type="molecule type" value="Genomic_DNA"/>
</dbReference>
<dbReference type="Gene3D" id="3.50.50.60">
    <property type="entry name" value="FAD/NAD(P)-binding domain"/>
    <property type="match status" value="1"/>
</dbReference>
<keyword evidence="3" id="KW-1185">Reference proteome</keyword>
<reference evidence="2 3" key="1">
    <citation type="submission" date="2023-07" db="EMBL/GenBank/DDBJ databases">
        <authorList>
            <person name="Lian W.-H."/>
        </authorList>
    </citation>
    <scope>NUCLEOTIDE SEQUENCE [LARGE SCALE GENOMIC DNA]</scope>
    <source>
        <strain evidence="2 3">SYSU DXS3180</strain>
    </source>
</reference>
<dbReference type="PANTHER" id="PTHR42685:SF22">
    <property type="entry name" value="CONDITIONED MEDIUM FACTOR RECEPTOR 1"/>
    <property type="match status" value="1"/>
</dbReference>
<dbReference type="PRINTS" id="PR00420">
    <property type="entry name" value="RNGMNOXGNASE"/>
</dbReference>
<dbReference type="Pfam" id="PF13450">
    <property type="entry name" value="NAD_binding_8"/>
    <property type="match status" value="1"/>
</dbReference>
<sequence length="379" mass="42536">MSAQEQYDVSIIGGGLAGLSAAILLAKSGYSIILFEKETYPFHKVCGEYISLECWEFLTELGLPLSDWNVPVIDELFVSSPNGRYIQQKLPLGGFGVSRYKIDDELAKIARANGVVIMENTTVQDVCFENDRFSVLSDKINAKTLVCCCAFGKRANLDVKWKRDFVKEKPNALNNYIGVKYHAKLNAPRNVIALHNFSDGYCGISSIEEGKACICYLTSAHNLQANGKSIGHLEKHILMRNPFLKEVFNTAEILYDKPLSISQVSFMKKNRVENHMLMLGDAAGLIAPLCGNGMSMALRSSKIAAGLIIDYLEGTLKRAEMEILYEQQWHNTFESRLRAGRIIQSLFGKKWLTNLTIQTLRHFPSLTRRIIRQTHGKAF</sequence>
<name>A0ABV3ZFH1_9BACT</name>
<evidence type="ECO:0000313" key="2">
    <source>
        <dbReference type="EMBL" id="MEX6687228.1"/>
    </source>
</evidence>
<dbReference type="RefSeq" id="WP_369328632.1">
    <property type="nucleotide sequence ID" value="NZ_JAULBC010000002.1"/>
</dbReference>
<gene>
    <name evidence="2" type="ORF">QTN47_06965</name>
</gene>
<proteinExistence type="predicted"/>
<dbReference type="PANTHER" id="PTHR42685">
    <property type="entry name" value="GERANYLGERANYL DIPHOSPHATE REDUCTASE"/>
    <property type="match status" value="1"/>
</dbReference>
<comment type="caution">
    <text evidence="2">The sequence shown here is derived from an EMBL/GenBank/DDBJ whole genome shotgun (WGS) entry which is preliminary data.</text>
</comment>
<dbReference type="SUPFAM" id="SSF51905">
    <property type="entry name" value="FAD/NAD(P)-binding domain"/>
    <property type="match status" value="1"/>
</dbReference>
<accession>A0ABV3ZFH1</accession>
<evidence type="ECO:0000259" key="1">
    <source>
        <dbReference type="Pfam" id="PF08491"/>
    </source>
</evidence>
<dbReference type="GO" id="GO:0016491">
    <property type="term" value="F:oxidoreductase activity"/>
    <property type="evidence" value="ECO:0007669"/>
    <property type="project" value="UniProtKB-KW"/>
</dbReference>
<dbReference type="InterPro" id="IPR050407">
    <property type="entry name" value="Geranylgeranyl_reductase"/>
</dbReference>
<dbReference type="EC" id="1.-.-.-" evidence="2"/>
<organism evidence="2 3">
    <name type="scientific">Danxiaibacter flavus</name>
    <dbReference type="NCBI Taxonomy" id="3049108"/>
    <lineage>
        <taxon>Bacteria</taxon>
        <taxon>Pseudomonadati</taxon>
        <taxon>Bacteroidota</taxon>
        <taxon>Chitinophagia</taxon>
        <taxon>Chitinophagales</taxon>
        <taxon>Chitinophagaceae</taxon>
        <taxon>Danxiaibacter</taxon>
    </lineage>
</organism>
<protein>
    <submittedName>
        <fullName evidence="2">NAD(P)/FAD-dependent oxidoreductase</fullName>
        <ecNumber evidence="2">1.-.-.-</ecNumber>
    </submittedName>
</protein>
<dbReference type="InterPro" id="IPR013698">
    <property type="entry name" value="Squalene_epoxidase"/>
</dbReference>
<keyword evidence="2" id="KW-0560">Oxidoreductase</keyword>
<dbReference type="Proteomes" id="UP001560573">
    <property type="component" value="Unassembled WGS sequence"/>
</dbReference>
<evidence type="ECO:0000313" key="3">
    <source>
        <dbReference type="Proteomes" id="UP001560573"/>
    </source>
</evidence>
<dbReference type="InterPro" id="IPR036188">
    <property type="entry name" value="FAD/NAD-bd_sf"/>
</dbReference>
<dbReference type="Pfam" id="PF08491">
    <property type="entry name" value="SE"/>
    <property type="match status" value="1"/>
</dbReference>
<feature type="domain" description="Squalene epoxidase" evidence="1">
    <location>
        <begin position="160"/>
        <end position="311"/>
    </location>
</feature>